<proteinExistence type="predicted"/>
<dbReference type="PANTHER" id="PTHR21008">
    <property type="entry name" value="S-ADENOSYLMETHIONINE SENSOR UPSTREAM OF MTORC1-RELATED"/>
    <property type="match status" value="1"/>
</dbReference>
<dbReference type="SUPFAM" id="SSF53335">
    <property type="entry name" value="S-adenosyl-L-methionine-dependent methyltransferases"/>
    <property type="match status" value="1"/>
</dbReference>
<feature type="compositionally biased region" description="Pro residues" evidence="10">
    <location>
        <begin position="1658"/>
        <end position="1683"/>
    </location>
</feature>
<evidence type="ECO:0000256" key="11">
    <source>
        <dbReference type="SAM" id="Phobius"/>
    </source>
</evidence>
<evidence type="ECO:0000313" key="13">
    <source>
        <dbReference type="EMBL" id="CAJ1388018.1"/>
    </source>
</evidence>
<evidence type="ECO:0000256" key="10">
    <source>
        <dbReference type="SAM" id="MobiDB-lite"/>
    </source>
</evidence>
<dbReference type="EMBL" id="CAUJNA010001624">
    <property type="protein sequence ID" value="CAJ1388018.1"/>
    <property type="molecule type" value="Genomic_DNA"/>
</dbReference>
<evidence type="ECO:0000259" key="12">
    <source>
        <dbReference type="PROSITE" id="PS50222"/>
    </source>
</evidence>
<feature type="region of interest" description="Disordered" evidence="10">
    <location>
        <begin position="2427"/>
        <end position="2446"/>
    </location>
</feature>
<feature type="transmembrane region" description="Helical" evidence="11">
    <location>
        <begin position="2042"/>
        <end position="2065"/>
    </location>
</feature>
<dbReference type="SMART" id="SM00054">
    <property type="entry name" value="EFh"/>
    <property type="match status" value="3"/>
</dbReference>
<dbReference type="Pfam" id="PF01825">
    <property type="entry name" value="GPS"/>
    <property type="match status" value="1"/>
</dbReference>
<feature type="compositionally biased region" description="Basic and acidic residues" evidence="10">
    <location>
        <begin position="1686"/>
        <end position="1697"/>
    </location>
</feature>
<evidence type="ECO:0000256" key="3">
    <source>
        <dbReference type="ARBA" id="ARBA00022679"/>
    </source>
</evidence>
<feature type="transmembrane region" description="Helical" evidence="11">
    <location>
        <begin position="1968"/>
        <end position="1986"/>
    </location>
</feature>
<dbReference type="CDD" id="cd02440">
    <property type="entry name" value="AdoMet_MTases"/>
    <property type="match status" value="1"/>
</dbReference>
<evidence type="ECO:0000256" key="4">
    <source>
        <dbReference type="ARBA" id="ARBA00022691"/>
    </source>
</evidence>
<evidence type="ECO:0000256" key="6">
    <source>
        <dbReference type="ARBA" id="ARBA00022837"/>
    </source>
</evidence>
<feature type="transmembrane region" description="Helical" evidence="11">
    <location>
        <begin position="1276"/>
        <end position="1297"/>
    </location>
</feature>
<dbReference type="Pfam" id="PF13499">
    <property type="entry name" value="EF-hand_7"/>
    <property type="match status" value="1"/>
</dbReference>
<feature type="transmembrane region" description="Helical" evidence="11">
    <location>
        <begin position="1309"/>
        <end position="1331"/>
    </location>
</feature>
<organism evidence="13 14">
    <name type="scientific">Effrenium voratum</name>
    <dbReference type="NCBI Taxonomy" id="2562239"/>
    <lineage>
        <taxon>Eukaryota</taxon>
        <taxon>Sar</taxon>
        <taxon>Alveolata</taxon>
        <taxon>Dinophyceae</taxon>
        <taxon>Suessiales</taxon>
        <taxon>Symbiodiniaceae</taxon>
        <taxon>Effrenium</taxon>
    </lineage>
</organism>
<name>A0AA36MVR7_9DINO</name>
<feature type="coiled-coil region" evidence="9">
    <location>
        <begin position="1532"/>
        <end position="1559"/>
    </location>
</feature>
<dbReference type="GO" id="GO:0016020">
    <property type="term" value="C:membrane"/>
    <property type="evidence" value="ECO:0007669"/>
    <property type="project" value="UniProtKB-SubCell"/>
</dbReference>
<feature type="transmembrane region" description="Helical" evidence="11">
    <location>
        <begin position="2120"/>
        <end position="2147"/>
    </location>
</feature>
<feature type="transmembrane region" description="Helical" evidence="11">
    <location>
        <begin position="2014"/>
        <end position="2035"/>
    </location>
</feature>
<evidence type="ECO:0000256" key="1">
    <source>
        <dbReference type="ARBA" id="ARBA00004141"/>
    </source>
</evidence>
<feature type="transmembrane region" description="Helical" evidence="11">
    <location>
        <begin position="1187"/>
        <end position="1207"/>
    </location>
</feature>
<feature type="domain" description="EF-hand" evidence="12">
    <location>
        <begin position="2288"/>
        <end position="2323"/>
    </location>
</feature>
<evidence type="ECO:0000256" key="9">
    <source>
        <dbReference type="SAM" id="Coils"/>
    </source>
</evidence>
<dbReference type="SMART" id="SM00303">
    <property type="entry name" value="GPS"/>
    <property type="match status" value="1"/>
</dbReference>
<keyword evidence="4" id="KW-0949">S-adenosyl-L-methionine</keyword>
<reference evidence="13" key="1">
    <citation type="submission" date="2023-08" db="EMBL/GenBank/DDBJ databases">
        <authorList>
            <person name="Chen Y."/>
            <person name="Shah S."/>
            <person name="Dougan E. K."/>
            <person name="Thang M."/>
            <person name="Chan C."/>
        </authorList>
    </citation>
    <scope>NUCLEOTIDE SEQUENCE</scope>
</reference>
<dbReference type="InterPro" id="IPR011992">
    <property type="entry name" value="EF-hand-dom_pair"/>
</dbReference>
<feature type="region of interest" description="Disordered" evidence="10">
    <location>
        <begin position="1875"/>
        <end position="1906"/>
    </location>
</feature>
<gene>
    <name evidence="13" type="ORF">EVOR1521_LOCUS13973</name>
</gene>
<dbReference type="Gene3D" id="1.10.238.10">
    <property type="entry name" value="EF-hand"/>
    <property type="match status" value="1"/>
</dbReference>
<dbReference type="InterPro" id="IPR029063">
    <property type="entry name" value="SAM-dependent_MTases_sf"/>
</dbReference>
<dbReference type="SUPFAM" id="SSF81324">
    <property type="entry name" value="Voltage-gated potassium channels"/>
    <property type="match status" value="1"/>
</dbReference>
<keyword evidence="9" id="KW-0175">Coiled coil</keyword>
<dbReference type="GO" id="GO:0032259">
    <property type="term" value="P:methylation"/>
    <property type="evidence" value="ECO:0007669"/>
    <property type="project" value="UniProtKB-KW"/>
</dbReference>
<dbReference type="GO" id="GO:0005216">
    <property type="term" value="F:monoatomic ion channel activity"/>
    <property type="evidence" value="ECO:0007669"/>
    <property type="project" value="InterPro"/>
</dbReference>
<dbReference type="InterPro" id="IPR005821">
    <property type="entry name" value="Ion_trans_dom"/>
</dbReference>
<dbReference type="PROSITE" id="PS50222">
    <property type="entry name" value="EF_HAND_2"/>
    <property type="match status" value="2"/>
</dbReference>
<dbReference type="InterPro" id="IPR027359">
    <property type="entry name" value="Volt_channel_dom_sf"/>
</dbReference>
<keyword evidence="2" id="KW-0489">Methyltransferase</keyword>
<keyword evidence="6" id="KW-0106">Calcium</keyword>
<dbReference type="SUPFAM" id="SSF47473">
    <property type="entry name" value="EF-hand"/>
    <property type="match status" value="1"/>
</dbReference>
<evidence type="ECO:0000256" key="7">
    <source>
        <dbReference type="ARBA" id="ARBA00022989"/>
    </source>
</evidence>
<feature type="compositionally biased region" description="Basic and acidic residues" evidence="10">
    <location>
        <begin position="2386"/>
        <end position="2407"/>
    </location>
</feature>
<evidence type="ECO:0000256" key="2">
    <source>
        <dbReference type="ARBA" id="ARBA00022603"/>
    </source>
</evidence>
<dbReference type="GO" id="GO:1904262">
    <property type="term" value="P:negative regulation of TORC1 signaling"/>
    <property type="evidence" value="ECO:0007669"/>
    <property type="project" value="TreeGrafter"/>
</dbReference>
<keyword evidence="14" id="KW-1185">Reference proteome</keyword>
<feature type="region of interest" description="Disordered" evidence="10">
    <location>
        <begin position="1652"/>
        <end position="1704"/>
    </location>
</feature>
<evidence type="ECO:0000256" key="5">
    <source>
        <dbReference type="ARBA" id="ARBA00022692"/>
    </source>
</evidence>
<dbReference type="Gene3D" id="1.20.120.350">
    <property type="entry name" value="Voltage-gated potassium channels. Chain C"/>
    <property type="match status" value="1"/>
</dbReference>
<dbReference type="GO" id="GO:0008168">
    <property type="term" value="F:methyltransferase activity"/>
    <property type="evidence" value="ECO:0007669"/>
    <property type="project" value="UniProtKB-KW"/>
</dbReference>
<dbReference type="Proteomes" id="UP001178507">
    <property type="component" value="Unassembled WGS sequence"/>
</dbReference>
<feature type="region of interest" description="Disordered" evidence="10">
    <location>
        <begin position="2364"/>
        <end position="2407"/>
    </location>
</feature>
<keyword evidence="3" id="KW-0808">Transferase</keyword>
<sequence>MAEGATASRDGRAELRAFLGRKLQQAWPSVAPAPAPAAARWLDAALEALEALASEELGDGASERELRQRIRVVGMLLAEELEEQPAWAREAAASAAPSASFYAGLQELRRLQRQRKEAFAAQEAIHSALRARQRLELSEAELEAYRKSAPVVGGKAWSRSTVDWVLQELETVRCVTPGHLGDFRLLDVGSSYGAFHHLNAVAVDLAPAAEGVLRGDFLQVEIQDAAAAPFVVERGELRALRAESFDGAVLSLVLSFLPTPPLRREMLDRCWRVLRADPAGSLFVVEKSSLEDQRRKDFQAALEAAGFRSLRYAAVGRLQGETRPHAHAWHLQKTAIPGALGASALLPVFKEIERSQRKLKSLPSSELGRMLRLWLLLVGAGAQDWSVTTDVECMGPGPSSDPSYYTLHNPITAEQDCKDLCLADSACVGIEFSSMFMNCEVWTSPIDTTLPGVGYSCYVLLPSTTTSTASTSMTATSTATQTTSETSTQTSTLTSTISSTLTFTSTWTFTSTLTLTNTQTATSTLTSSVTATLTTSLTATSTSTATSTATGTFTTTDTATTTATATVTATRTVTETSTATATATTTGTTAAATTAAATTVTTTTAAATAAAATTVTTTTAAATTAAATTVATTTPAATAEAATMVATTTAAATAVATTTAAAATTVAGTTAATAATTAASTVSVATLATSTTSSPAATGTSQSADARTATLCLQNGTDWQCQETTSESEVSLAERELELLRMLGDAAYVLRRESGEVMSAQRLAPGASNLTGRIFVPASFVSSLGSGALVSTALDPNKTYPSLSTAQHEGVAALLSIRAGDSLGFAEVKDLKEPILFALVVDVNREARCAYWDVEEQRWSDKGVETLGRDEEGRLLCSSTHLTLFAAIMGGFIEALLCSQATLLSEQGLRAILETEWYRRPNAKLLWIMMGLQSLLMALACICDLRRRRGGWSDENFVTSNRTMVKASVQFARTKQKTMIAGGKTKRITTKDLANMKEMVHEGCCGSLKETTMNFLDTVGSTCEASFSYVRNFLVCAWETTWELISPSEGNTRKGTLRRILARLVATSIEHQACTSLWRSKEDVRFLQEEHRMSATGSATPSTRAQSMASKAWSSVKFTGQESSVEERISYLHHIVEDRLERQHQQLMETDGRAAFLAKTAGVLFLSQAPWLTVLQSSIFRSSSMGAVLLLSRITGALAVTALFWQSSAASNGSSAICRQDLDMWDSLGKCIAVALATVCLASIPEILLSKLHQREFVDCEDEERQLKKWRRKDKLLWFLCVSYIIFCLIFVASFLANVAAADARDWEITATIEILTELFLVPVFMTLLFLSVTAISTRWKEVIEESGEHIGCGLLDRQTSIIPSKSNRSLRQQRIHSERQRQLRQIQQQEVSLPGLLRSMDSDAQVKHAQSSNSDTFGKVLSCGDGVMSHAKNFAACVGLRGSGGEAFGDGPRQRRLGRRLALTKSPAPARAAIPGLAVFQQASAKRPGGAGCQGAESSLARRALACGLAAALRWKRSSRARVRHALRAGVKEEVLDMSKLEQRIKDLQGLKARELRSQLDALGISTKGCMDRESLVELLETEGRKVLLSSPEHEAQAEAQATQRRMEELRALKARDLRKQLSQLGLDTEGYVDKESLLELLESQGPEAIQRFDSQPPQPQQPPPPQPQQPPPQSQQQPPPASEGQKKQNPFKDAKPPPVAAEPQAGMAECKIFLMRTLQDKGVKSDSKLITIELEVGCSPLRFVVDTCSYHSIMKEALASNLHQARLCGEPDWAREEVKDDPVLTLNLGLARSNASAREANSEDENCALRAWLAQELERQNAALCKHLDAAFDRQLRSQRSALEKLALRLERDNGNEDLRLAGLSFVPSCVPPGSPPRMAKPPGLEEAPAAVSSKQTSDDGTDSLASLDTAMRAATEQRRPSRMEKAWQEAQAQEALEDPAKEKDALGTTYNKLVTRVEIDFKESVVDAVVSFLVVLYTFILLLQTQWRGTQAAEVLGFLEPGSEHWPGAEMAFFIVDHIFNAIFVLEIAWRLYQHKMQFLCDVFGIFDFAVVIATSIDVYVLQPFDAGYAQNFAVGRLTRIFRLMRIFRVLRVMRFAKNLQQLRLLGDVLSKCLSPLMWALLVLGIIMVGTGVLMSQLLVEFVLDTSQILEHREWVYIYYGNALKATYSVFEATFSGSWPLLARPLINEVSEWYAVFWIAYQVVIGFAVMRVIGALFLNETIRAANSDGEAEVMRKMKEKEAFSQKVYQFFTAADASGDGRLSYEELEAALQEPGVEAWLKALELEIHEAYTLFNLLDDDSDGEVSYEEFLHSALRLKGNARAIDSIMIMHEQVKMNDQLKRISDIVNESCVEAQQIRERIRTNLPPDQRTQTKSTPAVLDPPHLHANGEHRLSSDRGSGEHRRSAGFAELFLPPEVRKARLARRASESAARGAPATGMDSRSLAQAPGVGIKEAVISNAWMADGKIEVGEVVIATIPASQELPVPVGCAGILGLDFLTLFDWDFDIKGCKARIATAPKDRKAPLPFDTTGLVPVPMLKIRTPSRAELYACQVKLAAAGDCLEDEKVKFIQGFPDLALQA</sequence>
<comment type="caution">
    <text evidence="13">The sequence shown here is derived from an EMBL/GenBank/DDBJ whole genome shotgun (WGS) entry which is preliminary data.</text>
</comment>
<dbReference type="CDD" id="cd00051">
    <property type="entry name" value="EFh"/>
    <property type="match status" value="1"/>
</dbReference>
<feature type="domain" description="EF-hand" evidence="12">
    <location>
        <begin position="2245"/>
        <end position="2280"/>
    </location>
</feature>
<evidence type="ECO:0000256" key="8">
    <source>
        <dbReference type="ARBA" id="ARBA00023136"/>
    </source>
</evidence>
<accession>A0AA36MVR7</accession>
<keyword evidence="8 11" id="KW-0472">Membrane</keyword>
<dbReference type="Pfam" id="PF11968">
    <property type="entry name" value="Bmt2"/>
    <property type="match status" value="1"/>
</dbReference>
<dbReference type="Gene3D" id="3.40.50.150">
    <property type="entry name" value="Vaccinia Virus protein VP39"/>
    <property type="match status" value="1"/>
</dbReference>
<dbReference type="InterPro" id="IPR002048">
    <property type="entry name" value="EF_hand_dom"/>
</dbReference>
<keyword evidence="7 11" id="KW-1133">Transmembrane helix</keyword>
<dbReference type="InterPro" id="IPR018247">
    <property type="entry name" value="EF_Hand_1_Ca_BS"/>
</dbReference>
<comment type="subcellular location">
    <subcellularLocation>
        <location evidence="1">Membrane</location>
        <topology evidence="1">Multi-pass membrane protein</topology>
    </subcellularLocation>
</comment>
<evidence type="ECO:0000313" key="14">
    <source>
        <dbReference type="Proteomes" id="UP001178507"/>
    </source>
</evidence>
<dbReference type="Gene3D" id="1.10.287.70">
    <property type="match status" value="1"/>
</dbReference>
<dbReference type="InterPro" id="IPR000203">
    <property type="entry name" value="GPS"/>
</dbReference>
<dbReference type="PROSITE" id="PS00018">
    <property type="entry name" value="EF_HAND_1"/>
    <property type="match status" value="2"/>
</dbReference>
<protein>
    <recommendedName>
        <fullName evidence="12">EF-hand domain-containing protein</fullName>
    </recommendedName>
</protein>
<keyword evidence="5 11" id="KW-0812">Transmembrane</keyword>
<dbReference type="Pfam" id="PF00520">
    <property type="entry name" value="Ion_trans"/>
    <property type="match status" value="1"/>
</dbReference>
<dbReference type="GO" id="GO:0005509">
    <property type="term" value="F:calcium ion binding"/>
    <property type="evidence" value="ECO:0007669"/>
    <property type="project" value="InterPro"/>
</dbReference>
<feature type="transmembrane region" description="Helical" evidence="11">
    <location>
        <begin position="2198"/>
        <end position="2221"/>
    </location>
</feature>
<dbReference type="PANTHER" id="PTHR21008:SF0">
    <property type="entry name" value="S-ADENOSYLMETHIONINE SENSOR UPSTREAM OF MTORC1"/>
    <property type="match status" value="1"/>
</dbReference>
<dbReference type="InterPro" id="IPR021867">
    <property type="entry name" value="Bmt2/SAMTOR"/>
</dbReference>